<sequence length="139" mass="15922">MSTSEKLLSTMHSRGGVIRLQLLVREDMINLKTSIAECMNPSTRCGSEKQGRAWIRDEDGIFFQFPRDSDEKMSSRKWEDETKLWTRSHPPRESRILTWPGAAKATGRKKELWGGEIAGRGGTQRKSRGDARSWRQRAS</sequence>
<feature type="region of interest" description="Disordered" evidence="1">
    <location>
        <begin position="113"/>
        <end position="139"/>
    </location>
</feature>
<dbReference type="Proteomes" id="UP000236161">
    <property type="component" value="Unassembled WGS sequence"/>
</dbReference>
<evidence type="ECO:0000313" key="2">
    <source>
        <dbReference type="EMBL" id="PKA49685.1"/>
    </source>
</evidence>
<name>A0A2I0A2B8_9ASPA</name>
<evidence type="ECO:0000313" key="3">
    <source>
        <dbReference type="Proteomes" id="UP000236161"/>
    </source>
</evidence>
<protein>
    <submittedName>
        <fullName evidence="2">Uncharacterized protein</fullName>
    </submittedName>
</protein>
<gene>
    <name evidence="2" type="ORF">AXF42_Ash004226</name>
</gene>
<organism evidence="2 3">
    <name type="scientific">Apostasia shenzhenica</name>
    <dbReference type="NCBI Taxonomy" id="1088818"/>
    <lineage>
        <taxon>Eukaryota</taxon>
        <taxon>Viridiplantae</taxon>
        <taxon>Streptophyta</taxon>
        <taxon>Embryophyta</taxon>
        <taxon>Tracheophyta</taxon>
        <taxon>Spermatophyta</taxon>
        <taxon>Magnoliopsida</taxon>
        <taxon>Liliopsida</taxon>
        <taxon>Asparagales</taxon>
        <taxon>Orchidaceae</taxon>
        <taxon>Apostasioideae</taxon>
        <taxon>Apostasia</taxon>
    </lineage>
</organism>
<evidence type="ECO:0000256" key="1">
    <source>
        <dbReference type="SAM" id="MobiDB-lite"/>
    </source>
</evidence>
<accession>A0A2I0A2B8</accession>
<dbReference type="AlphaFoldDB" id="A0A2I0A2B8"/>
<reference evidence="2 3" key="1">
    <citation type="journal article" date="2017" name="Nature">
        <title>The Apostasia genome and the evolution of orchids.</title>
        <authorList>
            <person name="Zhang G.Q."/>
            <person name="Liu K.W."/>
            <person name="Li Z."/>
            <person name="Lohaus R."/>
            <person name="Hsiao Y.Y."/>
            <person name="Niu S.C."/>
            <person name="Wang J.Y."/>
            <person name="Lin Y.C."/>
            <person name="Xu Q."/>
            <person name="Chen L.J."/>
            <person name="Yoshida K."/>
            <person name="Fujiwara S."/>
            <person name="Wang Z.W."/>
            <person name="Zhang Y.Q."/>
            <person name="Mitsuda N."/>
            <person name="Wang M."/>
            <person name="Liu G.H."/>
            <person name="Pecoraro L."/>
            <person name="Huang H.X."/>
            <person name="Xiao X.J."/>
            <person name="Lin M."/>
            <person name="Wu X.Y."/>
            <person name="Wu W.L."/>
            <person name="Chen Y.Y."/>
            <person name="Chang S.B."/>
            <person name="Sakamoto S."/>
            <person name="Ohme-Takagi M."/>
            <person name="Yagi M."/>
            <person name="Zeng S.J."/>
            <person name="Shen C.Y."/>
            <person name="Yeh C.M."/>
            <person name="Luo Y.B."/>
            <person name="Tsai W.C."/>
            <person name="Van de Peer Y."/>
            <person name="Liu Z.J."/>
        </authorList>
    </citation>
    <scope>NUCLEOTIDE SEQUENCE [LARGE SCALE GENOMIC DNA]</scope>
    <source>
        <strain evidence="3">cv. Shenzhen</strain>
        <tissue evidence="2">Stem</tissue>
    </source>
</reference>
<proteinExistence type="predicted"/>
<dbReference type="EMBL" id="KZ452037">
    <property type="protein sequence ID" value="PKA49685.1"/>
    <property type="molecule type" value="Genomic_DNA"/>
</dbReference>
<keyword evidence="3" id="KW-1185">Reference proteome</keyword>